<name>A0AC35TST2_9BILA</name>
<reference evidence="2" key="1">
    <citation type="submission" date="2016-11" db="UniProtKB">
        <authorList>
            <consortium name="WormBaseParasite"/>
        </authorList>
    </citation>
    <scope>IDENTIFICATION</scope>
    <source>
        <strain evidence="2">KR3021</strain>
    </source>
</reference>
<dbReference type="WBParaSite" id="RSKR_0000385700.1">
    <property type="protein sequence ID" value="RSKR_0000385700.1"/>
    <property type="gene ID" value="RSKR_0000385700"/>
</dbReference>
<sequence length="96" mass="11400">MDRTHFINPPKKRIKNKGSTALSRFDNQKLFSLYEYDSFSIVAAICQMLYLKTGTTRQWRCAASGVLCFTKDYKKKAYLLRMYCLEKRKCIWEEPL</sequence>
<evidence type="ECO:0000313" key="2">
    <source>
        <dbReference type="WBParaSite" id="RSKR_0000385700.1"/>
    </source>
</evidence>
<dbReference type="Proteomes" id="UP000095286">
    <property type="component" value="Unplaced"/>
</dbReference>
<proteinExistence type="predicted"/>
<organism evidence="1 2">
    <name type="scientific">Rhabditophanes sp. KR3021</name>
    <dbReference type="NCBI Taxonomy" id="114890"/>
    <lineage>
        <taxon>Eukaryota</taxon>
        <taxon>Metazoa</taxon>
        <taxon>Ecdysozoa</taxon>
        <taxon>Nematoda</taxon>
        <taxon>Chromadorea</taxon>
        <taxon>Rhabditida</taxon>
        <taxon>Tylenchina</taxon>
        <taxon>Panagrolaimomorpha</taxon>
        <taxon>Strongyloidoidea</taxon>
        <taxon>Alloionematidae</taxon>
        <taxon>Rhabditophanes</taxon>
    </lineage>
</organism>
<protein>
    <submittedName>
        <fullName evidence="2">WH1 domain-containing protein</fullName>
    </submittedName>
</protein>
<accession>A0AC35TST2</accession>
<evidence type="ECO:0000313" key="1">
    <source>
        <dbReference type="Proteomes" id="UP000095286"/>
    </source>
</evidence>